<evidence type="ECO:0000313" key="1">
    <source>
        <dbReference type="EMBL" id="MFC0683895.1"/>
    </source>
</evidence>
<comment type="caution">
    <text evidence="1">The sequence shown here is derived from an EMBL/GenBank/DDBJ whole genome shotgun (WGS) entry which is preliminary data.</text>
</comment>
<organism evidence="1 2">
    <name type="scientific">Novosphingobium clariflavum</name>
    <dbReference type="NCBI Taxonomy" id="2029884"/>
    <lineage>
        <taxon>Bacteria</taxon>
        <taxon>Pseudomonadati</taxon>
        <taxon>Pseudomonadota</taxon>
        <taxon>Alphaproteobacteria</taxon>
        <taxon>Sphingomonadales</taxon>
        <taxon>Sphingomonadaceae</taxon>
        <taxon>Novosphingobium</taxon>
    </lineage>
</organism>
<reference evidence="1 2" key="1">
    <citation type="submission" date="2024-09" db="EMBL/GenBank/DDBJ databases">
        <authorList>
            <person name="Sun Q."/>
            <person name="Mori K."/>
        </authorList>
    </citation>
    <scope>NUCLEOTIDE SEQUENCE [LARGE SCALE GENOMIC DNA]</scope>
    <source>
        <strain evidence="1 2">CICC 11035S</strain>
    </source>
</reference>
<protein>
    <recommendedName>
        <fullName evidence="3">tRNA-uridine aminocarboxypropyltransferase</fullName>
    </recommendedName>
</protein>
<proteinExistence type="predicted"/>
<keyword evidence="2" id="KW-1185">Reference proteome</keyword>
<gene>
    <name evidence="1" type="ORF">ACFFF8_04755</name>
</gene>
<name>A0ABV6S3T5_9SPHN</name>
<dbReference type="Proteomes" id="UP001589858">
    <property type="component" value="Unassembled WGS sequence"/>
</dbReference>
<sequence length="150" mass="16832">METCRTCLFLKVACVCATSANDNNPFDLGFIRLPFDAVLAQPSAYHRLSMAYRPKGLSRRSVLDHLNHVFTEFEGIAIDEKGRCINVAEIDVDEIFRTDADPSERWLSDFLRAGMAMPKRVAQGRVVPRLKLLWLALAITNPAQAALVIR</sequence>
<accession>A0ABV6S3T5</accession>
<evidence type="ECO:0008006" key="3">
    <source>
        <dbReference type="Google" id="ProtNLM"/>
    </source>
</evidence>
<dbReference type="RefSeq" id="WP_267220238.1">
    <property type="nucleotide sequence ID" value="NZ_JAPCWC010000006.1"/>
</dbReference>
<evidence type="ECO:0000313" key="2">
    <source>
        <dbReference type="Proteomes" id="UP001589858"/>
    </source>
</evidence>
<dbReference type="EMBL" id="JBHLTM010000016">
    <property type="protein sequence ID" value="MFC0683895.1"/>
    <property type="molecule type" value="Genomic_DNA"/>
</dbReference>